<dbReference type="Pfam" id="PF13229">
    <property type="entry name" value="Beta_helix"/>
    <property type="match status" value="1"/>
</dbReference>
<dbReference type="InterPro" id="IPR006626">
    <property type="entry name" value="PbH1"/>
</dbReference>
<evidence type="ECO:0000313" key="3">
    <source>
        <dbReference type="Proteomes" id="UP000494117"/>
    </source>
</evidence>
<accession>A0A6S7DC31</accession>
<dbReference type="AlphaFoldDB" id="A0A6S7DC31"/>
<evidence type="ECO:0000259" key="1">
    <source>
        <dbReference type="Pfam" id="PF13229"/>
    </source>
</evidence>
<dbReference type="Proteomes" id="UP000494117">
    <property type="component" value="Unassembled WGS sequence"/>
</dbReference>
<keyword evidence="3" id="KW-1185">Reference proteome</keyword>
<name>A0A6S7DC31_9BURK</name>
<organism evidence="2 3">
    <name type="scientific">Achromobacter anxifer</name>
    <dbReference type="NCBI Taxonomy" id="1287737"/>
    <lineage>
        <taxon>Bacteria</taxon>
        <taxon>Pseudomonadati</taxon>
        <taxon>Pseudomonadota</taxon>
        <taxon>Betaproteobacteria</taxon>
        <taxon>Burkholderiales</taxon>
        <taxon>Alcaligenaceae</taxon>
        <taxon>Achromobacter</taxon>
    </lineage>
</organism>
<reference evidence="2 3" key="1">
    <citation type="submission" date="2020-04" db="EMBL/GenBank/DDBJ databases">
        <authorList>
            <person name="De Canck E."/>
        </authorList>
    </citation>
    <scope>NUCLEOTIDE SEQUENCE [LARGE SCALE GENOMIC DNA]</scope>
    <source>
        <strain evidence="2 3">LMG 26858</strain>
    </source>
</reference>
<gene>
    <name evidence="2" type="ORF">LMG26858_01228</name>
</gene>
<evidence type="ECO:0000313" key="2">
    <source>
        <dbReference type="EMBL" id="CAB3841534.1"/>
    </source>
</evidence>
<protein>
    <recommendedName>
        <fullName evidence="1">Right handed beta helix domain-containing protein</fullName>
    </recommendedName>
</protein>
<feature type="domain" description="Right handed beta helix" evidence="1">
    <location>
        <begin position="131"/>
        <end position="292"/>
    </location>
</feature>
<dbReference type="InterPro" id="IPR012334">
    <property type="entry name" value="Pectin_lyas_fold"/>
</dbReference>
<sequence length="479" mass="50469">MVIGGYAEEGDCEPMWFAVVADVGALLPWQFRSNAGTRRWELRARGWVTPEMFGARRDAVTNDRQAIVDAATYLAAAGGGEVQFLSGTYYVTDSIALANMTGISLVARVPRLTTIKIPQVATPGGGLSSHIIVVTNCSHFSICGLTLIGNREISQAYTAFCGIYLITCQHYKILNCAIMHIESIGISINTVCDTGEVSGNHIFDCSSGIWFFKGNVNADVVGNRIDKMQIHGILTDDATSADVSPATSRPNYNIRIVRNYITNFSISGGSGAGIVMSGQLGGCISDNDIAVGGVEGVSAALGILLNSGQDTYNPTLGTEVGGNRIHDIYGGGGITLQGANVCSVVGNTMWNLYLWPTALAGAAINILRDTPGTHTVALQGTDYNIIGANTIRGNGNTQVAVQLGPGVLFNVIHKQQCSGTTAGDLVVSPSAGQGQISFQGYGPLPAWNAGWRGAQWLNTVDDKLYIATNLAWIVVGTQA</sequence>
<dbReference type="SUPFAM" id="SSF51126">
    <property type="entry name" value="Pectin lyase-like"/>
    <property type="match status" value="1"/>
</dbReference>
<dbReference type="InterPro" id="IPR011050">
    <property type="entry name" value="Pectin_lyase_fold/virulence"/>
</dbReference>
<proteinExistence type="predicted"/>
<dbReference type="EMBL" id="CADILG010000005">
    <property type="protein sequence ID" value="CAB3841534.1"/>
    <property type="molecule type" value="Genomic_DNA"/>
</dbReference>
<dbReference type="Gene3D" id="2.160.20.10">
    <property type="entry name" value="Single-stranded right-handed beta-helix, Pectin lyase-like"/>
    <property type="match status" value="1"/>
</dbReference>
<dbReference type="SMART" id="SM00710">
    <property type="entry name" value="PbH1"/>
    <property type="match status" value="5"/>
</dbReference>
<dbReference type="InterPro" id="IPR039448">
    <property type="entry name" value="Beta_helix"/>
</dbReference>